<dbReference type="InterPro" id="IPR051061">
    <property type="entry name" value="Zinc_finger_trans_reg"/>
</dbReference>
<organism evidence="7">
    <name type="scientific">Oppiella nova</name>
    <dbReference type="NCBI Taxonomy" id="334625"/>
    <lineage>
        <taxon>Eukaryota</taxon>
        <taxon>Metazoa</taxon>
        <taxon>Ecdysozoa</taxon>
        <taxon>Arthropoda</taxon>
        <taxon>Chelicerata</taxon>
        <taxon>Arachnida</taxon>
        <taxon>Acari</taxon>
        <taxon>Acariformes</taxon>
        <taxon>Sarcoptiformes</taxon>
        <taxon>Oribatida</taxon>
        <taxon>Brachypylina</taxon>
        <taxon>Oppioidea</taxon>
        <taxon>Oppiidae</taxon>
        <taxon>Oppiella</taxon>
    </lineage>
</organism>
<evidence type="ECO:0000256" key="4">
    <source>
        <dbReference type="ARBA" id="ARBA00022833"/>
    </source>
</evidence>
<accession>A0A7R9QLH1</accession>
<dbReference type="OrthoDB" id="6483397at2759"/>
<feature type="domain" description="C2H2-type" evidence="6">
    <location>
        <begin position="350"/>
        <end position="379"/>
    </location>
</feature>
<dbReference type="AlphaFoldDB" id="A0A7R9QLH1"/>
<evidence type="ECO:0000259" key="6">
    <source>
        <dbReference type="PROSITE" id="PS50157"/>
    </source>
</evidence>
<dbReference type="PANTHER" id="PTHR46179:SF26">
    <property type="entry name" value="ZINC FINGER PROTEIN 423 HOMOLOG"/>
    <property type="match status" value="1"/>
</dbReference>
<sequence>MDLLESQDVVTVDVKPLQDIVVKGTHVRKSGSNGRQLKQRRCQMNKTFSYKSEVINEDSDEDCVEKKTTSDSTRKKRSKNRTLSCDYTDCNKRLKPKPKRNGDLIGSDDPLKLFHCDYADCDMKFATKKQLKGHRNRHWREANRGFNDKYYDHVTRLFICNVGDCQKTYKSVNRFKYHLEAHTSDQTFTCDYPDCNKQFNTKQYLTEHYVRHKERKIKCHYIGCDFKARTPADLSVHLTKHSSARPFVCEIPGCSKAFKAAYSLKVHTIVHNKEPVHKCKVGSCDETFFRIYDLYKHRVNEHNFKPYKRPNPYVRKGEPLPCDWPGCDFVTNRAEKLKLHKYRHTGDMPYVCDWPECGKKFPIRKHLTDHKNIHNNYKPYACHWPGCAYRCNSGPNIYKHVKQVHNK</sequence>
<keyword evidence="4" id="KW-0862">Zinc</keyword>
<feature type="domain" description="C2H2-type" evidence="6">
    <location>
        <begin position="114"/>
        <end position="143"/>
    </location>
</feature>
<dbReference type="SUPFAM" id="SSF57667">
    <property type="entry name" value="beta-beta-alpha zinc fingers"/>
    <property type="match status" value="3"/>
</dbReference>
<keyword evidence="1" id="KW-0479">Metal-binding</keyword>
<feature type="domain" description="C2H2-type" evidence="6">
    <location>
        <begin position="247"/>
        <end position="276"/>
    </location>
</feature>
<feature type="domain" description="C2H2-type" evidence="6">
    <location>
        <begin position="158"/>
        <end position="187"/>
    </location>
</feature>
<dbReference type="InterPro" id="IPR036236">
    <property type="entry name" value="Znf_C2H2_sf"/>
</dbReference>
<evidence type="ECO:0000256" key="5">
    <source>
        <dbReference type="PROSITE-ProRule" id="PRU00042"/>
    </source>
</evidence>
<evidence type="ECO:0000256" key="1">
    <source>
        <dbReference type="ARBA" id="ARBA00022723"/>
    </source>
</evidence>
<dbReference type="FunFam" id="3.30.160.60:FF:002343">
    <property type="entry name" value="Zinc finger protein 33A"/>
    <property type="match status" value="1"/>
</dbReference>
<reference evidence="7" key="1">
    <citation type="submission" date="2020-11" db="EMBL/GenBank/DDBJ databases">
        <authorList>
            <person name="Tran Van P."/>
        </authorList>
    </citation>
    <scope>NUCLEOTIDE SEQUENCE</scope>
</reference>
<keyword evidence="8" id="KW-1185">Reference proteome</keyword>
<feature type="domain" description="C2H2-type" evidence="6">
    <location>
        <begin position="188"/>
        <end position="217"/>
    </location>
</feature>
<dbReference type="SMART" id="SM00355">
    <property type="entry name" value="ZnF_C2H2"/>
    <property type="match status" value="9"/>
</dbReference>
<dbReference type="GO" id="GO:0008270">
    <property type="term" value="F:zinc ion binding"/>
    <property type="evidence" value="ECO:0007669"/>
    <property type="project" value="UniProtKB-KW"/>
</dbReference>
<evidence type="ECO:0000313" key="8">
    <source>
        <dbReference type="Proteomes" id="UP000728032"/>
    </source>
</evidence>
<dbReference type="FunFam" id="3.30.160.60:FF:000125">
    <property type="entry name" value="Putative zinc finger protein 143"/>
    <property type="match status" value="1"/>
</dbReference>
<protein>
    <recommendedName>
        <fullName evidence="6">C2H2-type domain-containing protein</fullName>
    </recommendedName>
</protein>
<keyword evidence="3 5" id="KW-0863">Zinc-finger</keyword>
<proteinExistence type="predicted"/>
<evidence type="ECO:0000256" key="2">
    <source>
        <dbReference type="ARBA" id="ARBA00022737"/>
    </source>
</evidence>
<name>A0A7R9QLH1_9ACAR</name>
<feature type="domain" description="C2H2-type" evidence="6">
    <location>
        <begin position="320"/>
        <end position="349"/>
    </location>
</feature>
<keyword evidence="2" id="KW-0677">Repeat</keyword>
<gene>
    <name evidence="7" type="ORF">ONB1V03_LOCUS7733</name>
</gene>
<dbReference type="InterPro" id="IPR013087">
    <property type="entry name" value="Znf_C2H2_type"/>
</dbReference>
<dbReference type="GO" id="GO:0006357">
    <property type="term" value="P:regulation of transcription by RNA polymerase II"/>
    <property type="evidence" value="ECO:0007669"/>
    <property type="project" value="TreeGrafter"/>
</dbReference>
<dbReference type="PROSITE" id="PS50157">
    <property type="entry name" value="ZINC_FINGER_C2H2_2"/>
    <property type="match status" value="6"/>
</dbReference>
<dbReference type="PANTHER" id="PTHR46179">
    <property type="entry name" value="ZINC FINGER PROTEIN"/>
    <property type="match status" value="1"/>
</dbReference>
<dbReference type="Pfam" id="PF00096">
    <property type="entry name" value="zf-C2H2"/>
    <property type="match status" value="2"/>
</dbReference>
<dbReference type="EMBL" id="CAJPVJ010004056">
    <property type="protein sequence ID" value="CAG2168242.1"/>
    <property type="molecule type" value="Genomic_DNA"/>
</dbReference>
<dbReference type="GO" id="GO:0005634">
    <property type="term" value="C:nucleus"/>
    <property type="evidence" value="ECO:0007669"/>
    <property type="project" value="UniProtKB-SubCell"/>
</dbReference>
<evidence type="ECO:0000256" key="3">
    <source>
        <dbReference type="ARBA" id="ARBA00022771"/>
    </source>
</evidence>
<dbReference type="PROSITE" id="PS00028">
    <property type="entry name" value="ZINC_FINGER_C2H2_1"/>
    <property type="match status" value="7"/>
</dbReference>
<dbReference type="Gene3D" id="3.30.160.60">
    <property type="entry name" value="Classic Zinc Finger"/>
    <property type="match status" value="3"/>
</dbReference>
<evidence type="ECO:0000313" key="7">
    <source>
        <dbReference type="EMBL" id="CAD7650289.1"/>
    </source>
</evidence>
<dbReference type="EMBL" id="OC918881">
    <property type="protein sequence ID" value="CAD7650289.1"/>
    <property type="molecule type" value="Genomic_DNA"/>
</dbReference>
<dbReference type="Proteomes" id="UP000728032">
    <property type="component" value="Unassembled WGS sequence"/>
</dbReference>